<accession>A0ACB9EFZ3</accession>
<dbReference type="Proteomes" id="UP001055879">
    <property type="component" value="Linkage Group LG02"/>
</dbReference>
<proteinExistence type="predicted"/>
<keyword evidence="2" id="KW-1185">Reference proteome</keyword>
<organism evidence="1 2">
    <name type="scientific">Arctium lappa</name>
    <name type="common">Greater burdock</name>
    <name type="synonym">Lappa major</name>
    <dbReference type="NCBI Taxonomy" id="4217"/>
    <lineage>
        <taxon>Eukaryota</taxon>
        <taxon>Viridiplantae</taxon>
        <taxon>Streptophyta</taxon>
        <taxon>Embryophyta</taxon>
        <taxon>Tracheophyta</taxon>
        <taxon>Spermatophyta</taxon>
        <taxon>Magnoliopsida</taxon>
        <taxon>eudicotyledons</taxon>
        <taxon>Gunneridae</taxon>
        <taxon>Pentapetalae</taxon>
        <taxon>asterids</taxon>
        <taxon>campanulids</taxon>
        <taxon>Asterales</taxon>
        <taxon>Asteraceae</taxon>
        <taxon>Carduoideae</taxon>
        <taxon>Cardueae</taxon>
        <taxon>Arctiinae</taxon>
        <taxon>Arctium</taxon>
    </lineage>
</organism>
<dbReference type="EMBL" id="CM042048">
    <property type="protein sequence ID" value="KAI3757747.1"/>
    <property type="molecule type" value="Genomic_DNA"/>
</dbReference>
<name>A0ACB9EFZ3_ARCLA</name>
<gene>
    <name evidence="1" type="ORF">L6452_05290</name>
</gene>
<reference evidence="1 2" key="2">
    <citation type="journal article" date="2022" name="Mol. Ecol. Resour.">
        <title>The genomes of chicory, endive, great burdock and yacon provide insights into Asteraceae paleo-polyploidization history and plant inulin production.</title>
        <authorList>
            <person name="Fan W."/>
            <person name="Wang S."/>
            <person name="Wang H."/>
            <person name="Wang A."/>
            <person name="Jiang F."/>
            <person name="Liu H."/>
            <person name="Zhao H."/>
            <person name="Xu D."/>
            <person name="Zhang Y."/>
        </authorList>
    </citation>
    <scope>NUCLEOTIDE SEQUENCE [LARGE SCALE GENOMIC DNA]</scope>
    <source>
        <strain evidence="2">cv. Niubang</strain>
    </source>
</reference>
<protein>
    <submittedName>
        <fullName evidence="1">Uncharacterized protein</fullName>
    </submittedName>
</protein>
<comment type="caution">
    <text evidence="1">The sequence shown here is derived from an EMBL/GenBank/DDBJ whole genome shotgun (WGS) entry which is preliminary data.</text>
</comment>
<reference evidence="2" key="1">
    <citation type="journal article" date="2022" name="Mol. Ecol. Resour.">
        <title>The genomes of chicory, endive, great burdock and yacon provide insights into Asteraceae palaeo-polyploidization history and plant inulin production.</title>
        <authorList>
            <person name="Fan W."/>
            <person name="Wang S."/>
            <person name="Wang H."/>
            <person name="Wang A."/>
            <person name="Jiang F."/>
            <person name="Liu H."/>
            <person name="Zhao H."/>
            <person name="Xu D."/>
            <person name="Zhang Y."/>
        </authorList>
    </citation>
    <scope>NUCLEOTIDE SEQUENCE [LARGE SCALE GENOMIC DNA]</scope>
    <source>
        <strain evidence="2">cv. Niubang</strain>
    </source>
</reference>
<sequence length="103" mass="11272">MNEQQETIEFHRNQGSEDTGGGGQREENVYAGPEPKWLSTQLLMEQARDKDDASAALLNASAPPPATTCCDGLLNSLFLLTAPPSSSTDEPANRTKSKRLRRR</sequence>
<evidence type="ECO:0000313" key="1">
    <source>
        <dbReference type="EMBL" id="KAI3757747.1"/>
    </source>
</evidence>
<evidence type="ECO:0000313" key="2">
    <source>
        <dbReference type="Proteomes" id="UP001055879"/>
    </source>
</evidence>